<dbReference type="OrthoDB" id="6138364at2759"/>
<proteinExistence type="predicted"/>
<protein>
    <submittedName>
        <fullName evidence="1">Uncharacterized protein</fullName>
    </submittedName>
</protein>
<gene>
    <name evidence="1" type="ORF">MEDL_30100</name>
</gene>
<dbReference type="AlphaFoldDB" id="A0A8S3SHG4"/>
<accession>A0A8S3SHG4</accession>
<keyword evidence="2" id="KW-1185">Reference proteome</keyword>
<name>A0A8S3SHG4_MYTED</name>
<dbReference type="SUPFAM" id="SSF63829">
    <property type="entry name" value="Calcium-dependent phosphotriesterase"/>
    <property type="match status" value="1"/>
</dbReference>
<reference evidence="1" key="1">
    <citation type="submission" date="2021-03" db="EMBL/GenBank/DDBJ databases">
        <authorList>
            <person name="Bekaert M."/>
        </authorList>
    </citation>
    <scope>NUCLEOTIDE SEQUENCE</scope>
</reference>
<comment type="caution">
    <text evidence="1">The sequence shown here is derived from an EMBL/GenBank/DDBJ whole genome shotgun (WGS) entry which is preliminary data.</text>
</comment>
<sequence>MFDMQFIASDIVVVLLNDKFYNYNLKGEVINSVRIRTDSYSRIACINHCKIAVSVPGNDLIEIVTIIAPTQITDLITPVGTRMTGGITCRMDILYVAFSDAIRLMDLSGQIQKLINIPSVNILHSVNNDKMLCVYSKDNSDKTMSCLDFTNDSVYDFEQFPFYPEDVTTDESGNIIFVEDNVIWQADSDGKNITIIISGKITNRLKV</sequence>
<dbReference type="EMBL" id="CAJPWZ010001480">
    <property type="protein sequence ID" value="CAG2216358.1"/>
    <property type="molecule type" value="Genomic_DNA"/>
</dbReference>
<dbReference type="Proteomes" id="UP000683360">
    <property type="component" value="Unassembled WGS sequence"/>
</dbReference>
<evidence type="ECO:0000313" key="1">
    <source>
        <dbReference type="EMBL" id="CAG2216358.1"/>
    </source>
</evidence>
<evidence type="ECO:0000313" key="2">
    <source>
        <dbReference type="Proteomes" id="UP000683360"/>
    </source>
</evidence>
<organism evidence="1 2">
    <name type="scientific">Mytilus edulis</name>
    <name type="common">Blue mussel</name>
    <dbReference type="NCBI Taxonomy" id="6550"/>
    <lineage>
        <taxon>Eukaryota</taxon>
        <taxon>Metazoa</taxon>
        <taxon>Spiralia</taxon>
        <taxon>Lophotrochozoa</taxon>
        <taxon>Mollusca</taxon>
        <taxon>Bivalvia</taxon>
        <taxon>Autobranchia</taxon>
        <taxon>Pteriomorphia</taxon>
        <taxon>Mytilida</taxon>
        <taxon>Mytiloidea</taxon>
        <taxon>Mytilidae</taxon>
        <taxon>Mytilinae</taxon>
        <taxon>Mytilus</taxon>
    </lineage>
</organism>